<gene>
    <name evidence="2" type="ORF">FHK92_08480</name>
</gene>
<evidence type="ECO:0000313" key="3">
    <source>
        <dbReference type="Proteomes" id="UP000572407"/>
    </source>
</evidence>
<dbReference type="Proteomes" id="UP000572407">
    <property type="component" value="Unassembled WGS sequence"/>
</dbReference>
<organism evidence="2 3">
    <name type="scientific">Pseudomonas brassicacearum subsp. neoaurantiaca</name>
    <dbReference type="NCBI Taxonomy" id="494916"/>
    <lineage>
        <taxon>Bacteria</taxon>
        <taxon>Pseudomonadati</taxon>
        <taxon>Pseudomonadota</taxon>
        <taxon>Gammaproteobacteria</taxon>
        <taxon>Pseudomonadales</taxon>
        <taxon>Pseudomonadaceae</taxon>
        <taxon>Pseudomonas</taxon>
    </lineage>
</organism>
<reference evidence="2 3" key="1">
    <citation type="submission" date="2019-06" db="EMBL/GenBank/DDBJ databases">
        <title>Analysis of the biodiversity of Brassica napus bacterial endophytes for the selection of potential efficient biofertilizers for rapeseed crops.</title>
        <authorList>
            <person name="Jimenez-Gomez A."/>
            <person name="Saati-Santamaria Z."/>
            <person name="Menendez E."/>
            <person name="Rivas R."/>
            <person name="Mateos P.F."/>
            <person name="Velazquez E."/>
            <person name="Garcia-Fraile P."/>
        </authorList>
    </citation>
    <scope>NUCLEOTIDE SEQUENCE [LARGE SCALE GENOMIC DNA]</scope>
    <source>
        <strain evidence="2 3">CDVBN10</strain>
    </source>
</reference>
<proteinExistence type="predicted"/>
<protein>
    <submittedName>
        <fullName evidence="2">Uncharacterized protein</fullName>
    </submittedName>
</protein>
<sequence>MSLIFRTPWNQCGSELARDGVGSVTLALTDTPPSRAGSLPQGPCAGFRVRPTPRSAPGSAPACRC</sequence>
<dbReference type="AlphaFoldDB" id="A0A7V8UCB8"/>
<evidence type="ECO:0000313" key="2">
    <source>
        <dbReference type="EMBL" id="MBA1377844.1"/>
    </source>
</evidence>
<evidence type="ECO:0000256" key="1">
    <source>
        <dbReference type="SAM" id="MobiDB-lite"/>
    </source>
</evidence>
<dbReference type="EMBL" id="VDLV01000010">
    <property type="protein sequence ID" value="MBA1377844.1"/>
    <property type="molecule type" value="Genomic_DNA"/>
</dbReference>
<name>A0A7V8UCB8_9PSED</name>
<accession>A0A7V8UCB8</accession>
<feature type="region of interest" description="Disordered" evidence="1">
    <location>
        <begin position="32"/>
        <end position="65"/>
    </location>
</feature>
<comment type="caution">
    <text evidence="2">The sequence shown here is derived from an EMBL/GenBank/DDBJ whole genome shotgun (WGS) entry which is preliminary data.</text>
</comment>